<keyword evidence="3" id="KW-1185">Reference proteome</keyword>
<sequence length="99" mass="10152">MPPVGQQPGQALPEQHGILGDDHPHPVLHDVRPPTARRRPSAAPYGSAPTRATGTSISGPGVCGGGKGVGEGGKGFPADPFGWCHMSVHGRVTDTWTDA</sequence>
<dbReference type="Proteomes" id="UP001501095">
    <property type="component" value="Unassembled WGS sequence"/>
</dbReference>
<name>A0ABN3NLW9_9ACTN</name>
<evidence type="ECO:0000313" key="2">
    <source>
        <dbReference type="EMBL" id="GAA2526766.1"/>
    </source>
</evidence>
<accession>A0ABN3NLW9</accession>
<organism evidence="2 3">
    <name type="scientific">Streptomyces levis</name>
    <dbReference type="NCBI Taxonomy" id="285566"/>
    <lineage>
        <taxon>Bacteria</taxon>
        <taxon>Bacillati</taxon>
        <taxon>Actinomycetota</taxon>
        <taxon>Actinomycetes</taxon>
        <taxon>Kitasatosporales</taxon>
        <taxon>Streptomycetaceae</taxon>
        <taxon>Streptomyces</taxon>
    </lineage>
</organism>
<comment type="caution">
    <text evidence="2">The sequence shown here is derived from an EMBL/GenBank/DDBJ whole genome shotgun (WGS) entry which is preliminary data.</text>
</comment>
<evidence type="ECO:0000313" key="3">
    <source>
        <dbReference type="Proteomes" id="UP001501095"/>
    </source>
</evidence>
<protein>
    <submittedName>
        <fullName evidence="2">Uncharacterized protein</fullName>
    </submittedName>
</protein>
<gene>
    <name evidence="2" type="ORF">GCM10010423_21050</name>
</gene>
<proteinExistence type="predicted"/>
<dbReference type="EMBL" id="BAAATM010000008">
    <property type="protein sequence ID" value="GAA2526766.1"/>
    <property type="molecule type" value="Genomic_DNA"/>
</dbReference>
<reference evidence="2 3" key="1">
    <citation type="journal article" date="2019" name="Int. J. Syst. Evol. Microbiol.">
        <title>The Global Catalogue of Microorganisms (GCM) 10K type strain sequencing project: providing services to taxonomists for standard genome sequencing and annotation.</title>
        <authorList>
            <consortium name="The Broad Institute Genomics Platform"/>
            <consortium name="The Broad Institute Genome Sequencing Center for Infectious Disease"/>
            <person name="Wu L."/>
            <person name="Ma J."/>
        </authorList>
    </citation>
    <scope>NUCLEOTIDE SEQUENCE [LARGE SCALE GENOMIC DNA]</scope>
    <source>
        <strain evidence="2 3">JCM 6924</strain>
    </source>
</reference>
<feature type="region of interest" description="Disordered" evidence="1">
    <location>
        <begin position="1"/>
        <end position="63"/>
    </location>
</feature>
<feature type="compositionally biased region" description="Basic and acidic residues" evidence="1">
    <location>
        <begin position="19"/>
        <end position="32"/>
    </location>
</feature>
<evidence type="ECO:0000256" key="1">
    <source>
        <dbReference type="SAM" id="MobiDB-lite"/>
    </source>
</evidence>